<dbReference type="STRING" id="1914305.BLW93_06630"/>
<dbReference type="GO" id="GO:0006520">
    <property type="term" value="P:amino acid metabolic process"/>
    <property type="evidence" value="ECO:0007669"/>
    <property type="project" value="InterPro"/>
</dbReference>
<evidence type="ECO:0000256" key="4">
    <source>
        <dbReference type="ARBA" id="ARBA00022975"/>
    </source>
</evidence>
<organism evidence="10 11">
    <name type="scientific">Desulfurobacterium indicum</name>
    <dbReference type="NCBI Taxonomy" id="1914305"/>
    <lineage>
        <taxon>Bacteria</taxon>
        <taxon>Pseudomonadati</taxon>
        <taxon>Aquificota</taxon>
        <taxon>Aquificia</taxon>
        <taxon>Desulfurobacteriales</taxon>
        <taxon>Desulfurobacteriaceae</taxon>
        <taxon>Desulfurobacterium</taxon>
    </lineage>
</organism>
<feature type="binding site" evidence="7">
    <location>
        <position position="54"/>
    </location>
    <ligand>
        <name>carbamoyl phosphate</name>
        <dbReference type="ChEBI" id="CHEBI:58228"/>
    </ligand>
</feature>
<dbReference type="EC" id="2.1.3.2" evidence="7"/>
<evidence type="ECO:0000256" key="1">
    <source>
        <dbReference type="ARBA" id="ARBA00004852"/>
    </source>
</evidence>
<dbReference type="Proteomes" id="UP000187408">
    <property type="component" value="Unassembled WGS sequence"/>
</dbReference>
<feature type="binding site" evidence="7">
    <location>
        <position position="219"/>
    </location>
    <ligand>
        <name>L-aspartate</name>
        <dbReference type="ChEBI" id="CHEBI:29991"/>
    </ligand>
</feature>
<dbReference type="PRINTS" id="PR00100">
    <property type="entry name" value="AOTCASE"/>
</dbReference>
<dbReference type="GO" id="GO:0044205">
    <property type="term" value="P:'de novo' UMP biosynthetic process"/>
    <property type="evidence" value="ECO:0007669"/>
    <property type="project" value="UniProtKB-UniRule"/>
</dbReference>
<protein>
    <recommendedName>
        <fullName evidence="7">Aspartate carbamoyltransferase</fullName>
        <ecNumber evidence="7">2.1.3.2</ecNumber>
    </recommendedName>
    <alternativeName>
        <fullName evidence="7">Aspartate transcarbamylase</fullName>
        <shortName evidence="7">ATCase</shortName>
    </alternativeName>
</protein>
<dbReference type="GO" id="GO:0004070">
    <property type="term" value="F:aspartate carbamoyltransferase activity"/>
    <property type="evidence" value="ECO:0007669"/>
    <property type="project" value="UniProtKB-UniRule"/>
</dbReference>
<dbReference type="GO" id="GO:0006207">
    <property type="term" value="P:'de novo' pyrimidine nucleobase biosynthetic process"/>
    <property type="evidence" value="ECO:0007669"/>
    <property type="project" value="InterPro"/>
</dbReference>
<dbReference type="Pfam" id="PF02729">
    <property type="entry name" value="OTCace_N"/>
    <property type="match status" value="1"/>
</dbReference>
<dbReference type="InterPro" id="IPR006131">
    <property type="entry name" value="Asp_carbamoyltransf_Asp/Orn-bd"/>
</dbReference>
<feature type="binding site" evidence="7">
    <location>
        <position position="165"/>
    </location>
    <ligand>
        <name>L-aspartate</name>
        <dbReference type="ChEBI" id="CHEBI:29991"/>
    </ligand>
</feature>
<dbReference type="HAMAP" id="MF_00001">
    <property type="entry name" value="Asp_carb_tr"/>
    <property type="match status" value="1"/>
</dbReference>
<dbReference type="OrthoDB" id="9802587at2"/>
<evidence type="ECO:0000313" key="11">
    <source>
        <dbReference type="Proteomes" id="UP000187408"/>
    </source>
</evidence>
<comment type="similarity">
    <text evidence="2 7">Belongs to the aspartate/ornithine carbamoyltransferase superfamily. ATCase family.</text>
</comment>
<comment type="function">
    <text evidence="5 7">Catalyzes the condensation of carbamoyl phosphate and aspartate to form carbamoyl aspartate and inorganic phosphate, the committed step in the de novo pyrimidine nucleotide biosynthesis pathway.</text>
</comment>
<name>A0A1R1MK83_9BACT</name>
<dbReference type="GO" id="GO:0016597">
    <property type="term" value="F:amino acid binding"/>
    <property type="evidence" value="ECO:0007669"/>
    <property type="project" value="InterPro"/>
</dbReference>
<feature type="binding site" evidence="7">
    <location>
        <position position="261"/>
    </location>
    <ligand>
        <name>carbamoyl phosphate</name>
        <dbReference type="ChEBI" id="CHEBI:58228"/>
    </ligand>
</feature>
<dbReference type="NCBIfam" id="NF002032">
    <property type="entry name" value="PRK00856.1"/>
    <property type="match status" value="1"/>
</dbReference>
<comment type="catalytic activity">
    <reaction evidence="6 7">
        <text>carbamoyl phosphate + L-aspartate = N-carbamoyl-L-aspartate + phosphate + H(+)</text>
        <dbReference type="Rhea" id="RHEA:20013"/>
        <dbReference type="ChEBI" id="CHEBI:15378"/>
        <dbReference type="ChEBI" id="CHEBI:29991"/>
        <dbReference type="ChEBI" id="CHEBI:32814"/>
        <dbReference type="ChEBI" id="CHEBI:43474"/>
        <dbReference type="ChEBI" id="CHEBI:58228"/>
        <dbReference type="EC" id="2.1.3.2"/>
    </reaction>
</comment>
<reference evidence="10 11" key="1">
    <citation type="submission" date="2016-10" db="EMBL/GenBank/DDBJ databases">
        <title>Genome sequence of a sulfur-reducing bacterium Desulfurobacterium indicum K6013.</title>
        <authorList>
            <person name="Cao J."/>
            <person name="Shao Z."/>
            <person name="Alain K."/>
            <person name="Jebbar M."/>
        </authorList>
    </citation>
    <scope>NUCLEOTIDE SEQUENCE [LARGE SCALE GENOMIC DNA]</scope>
    <source>
        <strain evidence="10 11">K6013</strain>
    </source>
</reference>
<dbReference type="AlphaFoldDB" id="A0A1R1MK83"/>
<evidence type="ECO:0000256" key="2">
    <source>
        <dbReference type="ARBA" id="ARBA00008896"/>
    </source>
</evidence>
<evidence type="ECO:0000259" key="8">
    <source>
        <dbReference type="Pfam" id="PF00185"/>
    </source>
</evidence>
<comment type="caution">
    <text evidence="10">The sequence shown here is derived from an EMBL/GenBank/DDBJ whole genome shotgun (WGS) entry which is preliminary data.</text>
</comment>
<dbReference type="PANTHER" id="PTHR45753">
    <property type="entry name" value="ORNITHINE CARBAMOYLTRANSFERASE, MITOCHONDRIAL"/>
    <property type="match status" value="1"/>
</dbReference>
<dbReference type="InterPro" id="IPR006132">
    <property type="entry name" value="Asp/Orn_carbamoyltranf_P-bd"/>
</dbReference>
<evidence type="ECO:0000256" key="7">
    <source>
        <dbReference type="HAMAP-Rule" id="MF_00001"/>
    </source>
</evidence>
<dbReference type="RefSeq" id="WP_076713315.1">
    <property type="nucleotide sequence ID" value="NZ_MOEN01000025.1"/>
</dbReference>
<dbReference type="InterPro" id="IPR006130">
    <property type="entry name" value="Asp/Orn_carbamoylTrfase"/>
</dbReference>
<feature type="binding site" evidence="7">
    <location>
        <position position="262"/>
    </location>
    <ligand>
        <name>carbamoyl phosphate</name>
        <dbReference type="ChEBI" id="CHEBI:58228"/>
    </ligand>
</feature>
<feature type="domain" description="Aspartate/ornithine carbamoyltransferase carbamoyl-P binding" evidence="9">
    <location>
        <begin position="3"/>
        <end position="144"/>
    </location>
</feature>
<dbReference type="UniPathway" id="UPA00070">
    <property type="reaction ID" value="UER00116"/>
</dbReference>
<dbReference type="InterPro" id="IPR002082">
    <property type="entry name" value="Asp_carbamoyltransf"/>
</dbReference>
<evidence type="ECO:0000256" key="6">
    <source>
        <dbReference type="ARBA" id="ARBA00048859"/>
    </source>
</evidence>
<gene>
    <name evidence="7" type="primary">pyrB</name>
    <name evidence="10" type="ORF">BLW93_06630</name>
</gene>
<comment type="pathway">
    <text evidence="1 7">Pyrimidine metabolism; UMP biosynthesis via de novo pathway; (S)-dihydroorotate from bicarbonate: step 2/3.</text>
</comment>
<keyword evidence="3 7" id="KW-0808">Transferase</keyword>
<dbReference type="InterPro" id="IPR036901">
    <property type="entry name" value="Asp/Orn_carbamoylTrfase_sf"/>
</dbReference>
<dbReference type="SUPFAM" id="SSF53671">
    <property type="entry name" value="Aspartate/ornithine carbamoyltransferase"/>
    <property type="match status" value="1"/>
</dbReference>
<evidence type="ECO:0000256" key="5">
    <source>
        <dbReference type="ARBA" id="ARBA00043884"/>
    </source>
</evidence>
<feature type="binding site" evidence="7">
    <location>
        <position position="104"/>
    </location>
    <ligand>
        <name>carbamoyl phosphate</name>
        <dbReference type="ChEBI" id="CHEBI:58228"/>
    </ligand>
</feature>
<accession>A0A1R1MK83</accession>
<feature type="binding site" evidence="7">
    <location>
        <position position="132"/>
    </location>
    <ligand>
        <name>carbamoyl phosphate</name>
        <dbReference type="ChEBI" id="CHEBI:58228"/>
    </ligand>
</feature>
<evidence type="ECO:0000259" key="9">
    <source>
        <dbReference type="Pfam" id="PF02729"/>
    </source>
</evidence>
<evidence type="ECO:0000313" key="10">
    <source>
        <dbReference type="EMBL" id="OMH40173.1"/>
    </source>
</evidence>
<keyword evidence="11" id="KW-1185">Reference proteome</keyword>
<dbReference type="Gene3D" id="3.40.50.1370">
    <property type="entry name" value="Aspartate/ornithine carbamoyltransferase"/>
    <property type="match status" value="2"/>
</dbReference>
<feature type="binding site" evidence="7">
    <location>
        <position position="55"/>
    </location>
    <ligand>
        <name>carbamoyl phosphate</name>
        <dbReference type="ChEBI" id="CHEBI:58228"/>
    </ligand>
</feature>
<sequence>MEHLLSCEELEKEDIDNLMSLAFKIRETLRRGKKKFSALRGQCVVNLFFEASTRTRTSFEKAGKFLSADVINISASTSSVKKGETLIDTVKNLDMMHPDIIVLRHPCEGAGETIKPHIKASIVNAGDGCHEHPSQALLDAMTITDIKGSLDGLNVVIAGDIVHSRVARSDIILFKKLGANIFIFGPSTMMPRYPEALGVSVLKTFEEVAEITDVLIMLRIQLERLNAKKVFPSLREYSRFFGLNRKRLGMLKKDVLIMHPGPVNRGVEINNDVITADRTFIFDQVENGLAMRMAILTILSKREKKLLEEIDA</sequence>
<dbReference type="PROSITE" id="PS00097">
    <property type="entry name" value="CARBAMOYLTRANSFERASE"/>
    <property type="match status" value="1"/>
</dbReference>
<dbReference type="PRINTS" id="PR00101">
    <property type="entry name" value="ATCASE"/>
</dbReference>
<feature type="binding site" evidence="7">
    <location>
        <position position="82"/>
    </location>
    <ligand>
        <name>L-aspartate</name>
        <dbReference type="ChEBI" id="CHEBI:29991"/>
    </ligand>
</feature>
<comment type="subunit">
    <text evidence="7">Heterododecamer (2C3:3R2) of six catalytic PyrB chains organized as two trimers (C3), and six regulatory PyrI chains organized as three dimers (R2).</text>
</comment>
<dbReference type="NCBIfam" id="TIGR00670">
    <property type="entry name" value="asp_carb_tr"/>
    <property type="match status" value="1"/>
</dbReference>
<feature type="domain" description="Aspartate/ornithine carbamoyltransferase Asp/Orn-binding" evidence="8">
    <location>
        <begin position="151"/>
        <end position="298"/>
    </location>
</feature>
<feature type="binding site" evidence="7">
    <location>
        <position position="135"/>
    </location>
    <ligand>
        <name>carbamoyl phosphate</name>
        <dbReference type="ChEBI" id="CHEBI:58228"/>
    </ligand>
</feature>
<evidence type="ECO:0000256" key="3">
    <source>
        <dbReference type="ARBA" id="ARBA00022679"/>
    </source>
</evidence>
<dbReference type="GO" id="GO:0005829">
    <property type="term" value="C:cytosol"/>
    <property type="evidence" value="ECO:0007669"/>
    <property type="project" value="TreeGrafter"/>
</dbReference>
<proteinExistence type="inferred from homology"/>
<dbReference type="PANTHER" id="PTHR45753:SF6">
    <property type="entry name" value="ASPARTATE CARBAMOYLTRANSFERASE"/>
    <property type="match status" value="1"/>
</dbReference>
<dbReference type="Pfam" id="PF00185">
    <property type="entry name" value="OTCace"/>
    <property type="match status" value="1"/>
</dbReference>
<dbReference type="EMBL" id="MOEN01000025">
    <property type="protein sequence ID" value="OMH40173.1"/>
    <property type="molecule type" value="Genomic_DNA"/>
</dbReference>
<keyword evidence="4 7" id="KW-0665">Pyrimidine biosynthesis</keyword>